<accession>A0A2N8ULK7</accession>
<proteinExistence type="predicted"/>
<feature type="chain" id="PRO_5014679827" evidence="1">
    <location>
        <begin position="23"/>
        <end position="266"/>
    </location>
</feature>
<keyword evidence="1" id="KW-0732">Signal</keyword>
<feature type="signal peptide" evidence="1">
    <location>
        <begin position="1"/>
        <end position="22"/>
    </location>
</feature>
<protein>
    <submittedName>
        <fullName evidence="2">Uncharacterized protein</fullName>
    </submittedName>
</protein>
<gene>
    <name evidence="2" type="ORF">SRS1_20016</name>
</gene>
<name>A0A2N8ULK7_9BASI</name>
<reference evidence="2 3" key="1">
    <citation type="submission" date="2017-02" db="EMBL/GenBank/DDBJ databases">
        <authorList>
            <person name="Peterson S.W."/>
        </authorList>
    </citation>
    <scope>NUCLEOTIDE SEQUENCE [LARGE SCALE GENOMIC DNA]</scope>
    <source>
        <strain evidence="2 3">SRS1_H2-8</strain>
    </source>
</reference>
<dbReference type="Proteomes" id="UP000239563">
    <property type="component" value="Chromosome XIX"/>
</dbReference>
<dbReference type="AlphaFoldDB" id="A0A2N8ULK7"/>
<dbReference type="EMBL" id="LT795072">
    <property type="protein sequence ID" value="SJX65721.1"/>
    <property type="molecule type" value="Genomic_DNA"/>
</dbReference>
<sequence>MLLKSFFLAALAVLLALSYVTAVLLPVDAVIWKVGDPVENFIPTLKQMIAVDQASVQPAVTERGVAVHPTVPEEVAQRFKEFLEANLRFGKPILYLRSTADRSQQKLKDACTISLTGGGPNRPTAITGLHFNIFYQVTCALSEVSTYRAGNVSELTEAETNDELRKVYIWTIQQPSASQHPHLTSLKQRGLLHIGSFYAFRFDLMCVRCARCSRALPPTYSPLSLLLLRTLLDTPLPLAANPCNLSSFADLARYNSNFLHPHRSRS</sequence>
<organism evidence="2 3">
    <name type="scientific">Sporisorium reilianum f. sp. reilianum</name>
    <dbReference type="NCBI Taxonomy" id="72559"/>
    <lineage>
        <taxon>Eukaryota</taxon>
        <taxon>Fungi</taxon>
        <taxon>Dikarya</taxon>
        <taxon>Basidiomycota</taxon>
        <taxon>Ustilaginomycotina</taxon>
        <taxon>Ustilaginomycetes</taxon>
        <taxon>Ustilaginales</taxon>
        <taxon>Ustilaginaceae</taxon>
        <taxon>Sporisorium</taxon>
    </lineage>
</organism>
<evidence type="ECO:0000256" key="1">
    <source>
        <dbReference type="SAM" id="SignalP"/>
    </source>
</evidence>
<evidence type="ECO:0000313" key="3">
    <source>
        <dbReference type="Proteomes" id="UP000239563"/>
    </source>
</evidence>
<evidence type="ECO:0000313" key="2">
    <source>
        <dbReference type="EMBL" id="SJX65721.1"/>
    </source>
</evidence>